<dbReference type="InterPro" id="IPR001590">
    <property type="entry name" value="Peptidase_M12B"/>
</dbReference>
<keyword evidence="1" id="KW-0732">Signal</keyword>
<dbReference type="InterPro" id="IPR026444">
    <property type="entry name" value="Secre_tail"/>
</dbReference>
<name>A0A0J7LV10_9FLAO</name>
<evidence type="ECO:0000256" key="2">
    <source>
        <dbReference type="ARBA" id="ARBA00023157"/>
    </source>
</evidence>
<gene>
    <name evidence="4" type="ORF">ACM44_01150</name>
</gene>
<dbReference type="EMBL" id="LFNG01000001">
    <property type="protein sequence ID" value="KMQ72725.1"/>
    <property type="molecule type" value="Genomic_DNA"/>
</dbReference>
<dbReference type="Pfam" id="PF00431">
    <property type="entry name" value="CUB"/>
    <property type="match status" value="1"/>
</dbReference>
<keyword evidence="4" id="KW-0645">Protease</keyword>
<protein>
    <submittedName>
        <fullName evidence="4">Zinc metalloprotease</fullName>
    </submittedName>
</protein>
<evidence type="ECO:0000259" key="3">
    <source>
        <dbReference type="PROSITE" id="PS50215"/>
    </source>
</evidence>
<dbReference type="PROSITE" id="PS50215">
    <property type="entry name" value="ADAM_MEPRO"/>
    <property type="match status" value="1"/>
</dbReference>
<keyword evidence="2" id="KW-1015">Disulfide bond</keyword>
<keyword evidence="5" id="KW-1185">Reference proteome</keyword>
<evidence type="ECO:0000313" key="5">
    <source>
        <dbReference type="Proteomes" id="UP000035900"/>
    </source>
</evidence>
<dbReference type="GO" id="GO:0006508">
    <property type="term" value="P:proteolysis"/>
    <property type="evidence" value="ECO:0007669"/>
    <property type="project" value="UniProtKB-KW"/>
</dbReference>
<dbReference type="InterPro" id="IPR024079">
    <property type="entry name" value="MetalloPept_cat_dom_sf"/>
</dbReference>
<dbReference type="SUPFAM" id="SSF49854">
    <property type="entry name" value="Spermadhesin, CUB domain"/>
    <property type="match status" value="1"/>
</dbReference>
<comment type="caution">
    <text evidence="4">The sequence shown here is derived from an EMBL/GenBank/DDBJ whole genome shotgun (WGS) entry which is preliminary data.</text>
</comment>
<dbReference type="PANTHER" id="PTHR11905:SF159">
    <property type="entry name" value="ADAM METALLOPROTEASE"/>
    <property type="match status" value="1"/>
</dbReference>
<dbReference type="Proteomes" id="UP000035900">
    <property type="component" value="Unassembled WGS sequence"/>
</dbReference>
<dbReference type="CDD" id="cd00041">
    <property type="entry name" value="CUB"/>
    <property type="match status" value="1"/>
</dbReference>
<proteinExistence type="predicted"/>
<dbReference type="InterPro" id="IPR000859">
    <property type="entry name" value="CUB_dom"/>
</dbReference>
<evidence type="ECO:0000313" key="4">
    <source>
        <dbReference type="EMBL" id="KMQ72725.1"/>
    </source>
</evidence>
<dbReference type="PATRIC" id="fig|1304281.5.peg.241"/>
<dbReference type="STRING" id="1304281.ACM44_01150"/>
<keyword evidence="4" id="KW-0378">Hydrolase</keyword>
<evidence type="ECO:0000256" key="1">
    <source>
        <dbReference type="ARBA" id="ARBA00022729"/>
    </source>
</evidence>
<dbReference type="Pfam" id="PF18962">
    <property type="entry name" value="Por_Secre_tail"/>
    <property type="match status" value="1"/>
</dbReference>
<dbReference type="PANTHER" id="PTHR11905">
    <property type="entry name" value="ADAM A DISINTEGRIN AND METALLOPROTEASE DOMAIN"/>
    <property type="match status" value="1"/>
</dbReference>
<dbReference type="Gene3D" id="2.60.120.290">
    <property type="entry name" value="Spermadhesin, CUB domain"/>
    <property type="match status" value="1"/>
</dbReference>
<keyword evidence="4" id="KW-0482">Metalloprotease</keyword>
<dbReference type="InterPro" id="IPR035914">
    <property type="entry name" value="Sperma_CUB_dom_sf"/>
</dbReference>
<dbReference type="SMART" id="SM00042">
    <property type="entry name" value="CUB"/>
    <property type="match status" value="1"/>
</dbReference>
<dbReference type="NCBIfam" id="TIGR04183">
    <property type="entry name" value="Por_Secre_tail"/>
    <property type="match status" value="1"/>
</dbReference>
<dbReference type="GO" id="GO:0004222">
    <property type="term" value="F:metalloendopeptidase activity"/>
    <property type="evidence" value="ECO:0007669"/>
    <property type="project" value="InterPro"/>
</dbReference>
<dbReference type="AlphaFoldDB" id="A0A0J7LV10"/>
<dbReference type="SUPFAM" id="SSF55486">
    <property type="entry name" value="Metalloproteases ('zincins'), catalytic domain"/>
    <property type="match status" value="1"/>
</dbReference>
<sequence>MMKRIFQICFSLAIFSVGFSQNLKPVAQKVKNSQTAKKTFVKYNLFKTDASPQKMAQYRAAAEDITVLQLNKSEVQRVNLEKPEALEMSFPFEGKTITLELVRNYILTNDFAVTTEKGAANYTPGVYYQGIVKGDNESLVAVSFFHDEVMGVTSIKDVGNIILGKTKNSEDYVSYNDQKLKGTNPFTCGADDLPENQNAGISYDPNMASKALLTDNCVRIYYEVGYGPYQQNGSSVTTATNWVTAMHNNISTLYANDGVKIALSSVMVWTTTDPYSGAPDVILGQFRSTRTTFNGDLAQLLRNPATTSIAYLNTLCTNSNYSYCGVNFGYSNVPTYSWNIEAMTHEMGHNLGSPHTHACKWNGNNTAIDGCGPASGNNEGCNGPLPTGTGGTIMSYCHLVSSVGINFANGFGPQPGDLIRSRINASGCLGTDCVSACAQTITGFAVTNITSNSATATITDPSGTSWRYTLTKGDGTLLDNKIVTNKVIDLVNLQPGTFYFIAVSAPCTGPEAYVARQIIYTDADWCSGVLATDSGGENANYSDGESWTKTYYPNNPNDKLKITFTDFDTEPSVDYLIIYNGPNIASPRFGTTWSGTTIPGPFTSTHATGAITLRFISNANINKPGWKANLECMTLGTGENTFTAGVNIAQTSSKGVFIIVSKDKLLSYQVFDASGKIVKNSSKIVAAQEKLDLSNYPAGTYLVTVSTEKETVTKKIIK</sequence>
<reference evidence="4 5" key="1">
    <citation type="journal article" date="2004" name="Int. J. Syst. Evol. Microbiol.">
        <title>Kaistella koreensis gen. nov., sp. nov., a novel member of the Chryseobacterium-Bergeyella-Riemerella branch.</title>
        <authorList>
            <person name="Kim M.K."/>
            <person name="Im W.T."/>
            <person name="Shin Y.K."/>
            <person name="Lim J.H."/>
            <person name="Kim S.H."/>
            <person name="Lee B.C."/>
            <person name="Park M.Y."/>
            <person name="Lee K.Y."/>
            <person name="Lee S.T."/>
        </authorList>
    </citation>
    <scope>NUCLEOTIDE SEQUENCE [LARGE SCALE GENOMIC DNA]</scope>
    <source>
        <strain evidence="4 5">CCUG 49689</strain>
    </source>
</reference>
<feature type="domain" description="Peptidase M12B" evidence="3">
    <location>
        <begin position="216"/>
        <end position="381"/>
    </location>
</feature>
<organism evidence="4 5">
    <name type="scientific">Chryseobacterium koreense CCUG 49689</name>
    <dbReference type="NCBI Taxonomy" id="1304281"/>
    <lineage>
        <taxon>Bacteria</taxon>
        <taxon>Pseudomonadati</taxon>
        <taxon>Bacteroidota</taxon>
        <taxon>Flavobacteriia</taxon>
        <taxon>Flavobacteriales</taxon>
        <taxon>Weeksellaceae</taxon>
        <taxon>Chryseobacterium group</taxon>
        <taxon>Chryseobacterium</taxon>
    </lineage>
</organism>
<dbReference type="Pfam" id="PF13688">
    <property type="entry name" value="Reprolysin_5"/>
    <property type="match status" value="1"/>
</dbReference>
<dbReference type="Gene3D" id="3.40.390.10">
    <property type="entry name" value="Collagenase (Catalytic Domain)"/>
    <property type="match status" value="1"/>
</dbReference>
<accession>A0A0J7LV10</accession>